<evidence type="ECO:0000256" key="12">
    <source>
        <dbReference type="ARBA" id="ARBA00072989"/>
    </source>
</evidence>
<dbReference type="AlphaFoldDB" id="A0A9P7DRH7"/>
<protein>
    <recommendedName>
        <fullName evidence="12">DNA repair protein RAD14</fullName>
    </recommendedName>
</protein>
<reference evidence="17" key="1">
    <citation type="journal article" date="2020" name="New Phytol.">
        <title>Comparative genomics reveals dynamic genome evolution in host specialist ectomycorrhizal fungi.</title>
        <authorList>
            <person name="Lofgren L.A."/>
            <person name="Nguyen N.H."/>
            <person name="Vilgalys R."/>
            <person name="Ruytinx J."/>
            <person name="Liao H.L."/>
            <person name="Branco S."/>
            <person name="Kuo A."/>
            <person name="LaButti K."/>
            <person name="Lipzen A."/>
            <person name="Andreopoulos W."/>
            <person name="Pangilinan J."/>
            <person name="Riley R."/>
            <person name="Hundley H."/>
            <person name="Na H."/>
            <person name="Barry K."/>
            <person name="Grigoriev I.V."/>
            <person name="Stajich J.E."/>
            <person name="Kennedy P.G."/>
        </authorList>
    </citation>
    <scope>NUCLEOTIDE SEQUENCE</scope>
    <source>
        <strain evidence="17">S12</strain>
    </source>
</reference>
<dbReference type="SUPFAM" id="SSF46955">
    <property type="entry name" value="Putative DNA-binding domain"/>
    <property type="match status" value="1"/>
</dbReference>
<dbReference type="GO" id="GO:0005782">
    <property type="term" value="C:peroxisomal matrix"/>
    <property type="evidence" value="ECO:0007669"/>
    <property type="project" value="UniProtKB-SubCell"/>
</dbReference>
<dbReference type="InterPro" id="IPR009061">
    <property type="entry name" value="DNA-bd_dom_put_sf"/>
</dbReference>
<evidence type="ECO:0000256" key="2">
    <source>
        <dbReference type="ARBA" id="ARBA00005548"/>
    </source>
</evidence>
<evidence type="ECO:0000256" key="13">
    <source>
        <dbReference type="SAM" id="MobiDB-lite"/>
    </source>
</evidence>
<keyword evidence="18" id="KW-1185">Reference proteome</keyword>
<keyword evidence="5" id="KW-0227">DNA damage</keyword>
<dbReference type="InterPro" id="IPR049449">
    <property type="entry name" value="TesB_ACOT8-like_N"/>
</dbReference>
<gene>
    <name evidence="17" type="ORF">HD556DRAFT_1263925</name>
</gene>
<keyword evidence="6" id="KW-0863">Zinc-finger</keyword>
<dbReference type="GO" id="GO:0003684">
    <property type="term" value="F:damaged DNA binding"/>
    <property type="evidence" value="ECO:0007669"/>
    <property type="project" value="InterPro"/>
</dbReference>
<dbReference type="Pfam" id="PF05181">
    <property type="entry name" value="XPA_C"/>
    <property type="match status" value="1"/>
</dbReference>
<dbReference type="InterPro" id="IPR029069">
    <property type="entry name" value="HotDog_dom_sf"/>
</dbReference>
<proteinExistence type="inferred from homology"/>
<comment type="subcellular location">
    <subcellularLocation>
        <location evidence="1">Nucleus</location>
    </subcellularLocation>
</comment>
<dbReference type="CDD" id="cd03445">
    <property type="entry name" value="Thioesterase_II_repeat2"/>
    <property type="match status" value="1"/>
</dbReference>
<dbReference type="InterPro" id="IPR003703">
    <property type="entry name" value="Acyl_CoA_thio"/>
</dbReference>
<dbReference type="Pfam" id="PF13622">
    <property type="entry name" value="4HBT_3"/>
    <property type="match status" value="1"/>
</dbReference>
<dbReference type="InterPro" id="IPR022658">
    <property type="entry name" value="XPA_CS"/>
</dbReference>
<dbReference type="InterPro" id="IPR037129">
    <property type="entry name" value="XPA_sf"/>
</dbReference>
<feature type="domain" description="Acyl-CoA thioesterase-like N-terminal HotDog" evidence="15">
    <location>
        <begin position="347"/>
        <end position="424"/>
    </location>
</feature>
<feature type="compositionally biased region" description="Polar residues" evidence="13">
    <location>
        <begin position="46"/>
        <end position="55"/>
    </location>
</feature>
<keyword evidence="9" id="KW-0238">DNA-binding</keyword>
<dbReference type="FunFam" id="3.90.530.10:FF:000003">
    <property type="entry name" value="Dna repair rad14 protein"/>
    <property type="match status" value="1"/>
</dbReference>
<dbReference type="InterPro" id="IPR000465">
    <property type="entry name" value="XPA/RAD14"/>
</dbReference>
<dbReference type="GO" id="GO:0006637">
    <property type="term" value="P:acyl-CoA metabolic process"/>
    <property type="evidence" value="ECO:0007669"/>
    <property type="project" value="InterPro"/>
</dbReference>
<evidence type="ECO:0000256" key="9">
    <source>
        <dbReference type="ARBA" id="ARBA00023125"/>
    </source>
</evidence>
<dbReference type="OrthoDB" id="68328at2759"/>
<dbReference type="Gene3D" id="2.40.160.210">
    <property type="entry name" value="Acyl-CoA thioesterase, double hotdog domain"/>
    <property type="match status" value="1"/>
</dbReference>
<feature type="compositionally biased region" description="Polar residues" evidence="13">
    <location>
        <begin position="1"/>
        <end position="20"/>
    </location>
</feature>
<dbReference type="CDD" id="cd03444">
    <property type="entry name" value="Thioesterase_II_repeat1"/>
    <property type="match status" value="1"/>
</dbReference>
<dbReference type="InterPro" id="IPR022656">
    <property type="entry name" value="XPA_C"/>
</dbReference>
<accession>A0A9P7DRH7</accession>
<evidence type="ECO:0000259" key="14">
    <source>
        <dbReference type="Pfam" id="PF05181"/>
    </source>
</evidence>
<feature type="region of interest" description="Disordered" evidence="13">
    <location>
        <begin position="1"/>
        <end position="78"/>
    </location>
</feature>
<comment type="caution">
    <text evidence="17">The sequence shown here is derived from an EMBL/GenBank/DDBJ whole genome shotgun (WGS) entry which is preliminary data.</text>
</comment>
<dbReference type="EMBL" id="JABBWE010000007">
    <property type="protein sequence ID" value="KAG1801341.1"/>
    <property type="molecule type" value="Genomic_DNA"/>
</dbReference>
<evidence type="ECO:0000256" key="1">
    <source>
        <dbReference type="ARBA" id="ARBA00004123"/>
    </source>
</evidence>
<evidence type="ECO:0000259" key="16">
    <source>
        <dbReference type="Pfam" id="PF20789"/>
    </source>
</evidence>
<dbReference type="PANTHER" id="PTHR11066:SF34">
    <property type="entry name" value="ACYL-COENZYME A THIOESTERASE 8"/>
    <property type="match status" value="1"/>
</dbReference>
<name>A0A9P7DRH7_9AGAM</name>
<comment type="similarity">
    <text evidence="2">Belongs to the XPA family.</text>
</comment>
<evidence type="ECO:0000256" key="3">
    <source>
        <dbReference type="ARBA" id="ARBA00006538"/>
    </source>
</evidence>
<evidence type="ECO:0000256" key="10">
    <source>
        <dbReference type="ARBA" id="ARBA00023204"/>
    </source>
</evidence>
<evidence type="ECO:0000313" key="18">
    <source>
        <dbReference type="Proteomes" id="UP000719766"/>
    </source>
</evidence>
<dbReference type="PANTHER" id="PTHR11066">
    <property type="entry name" value="ACYL-COA THIOESTERASE"/>
    <property type="match status" value="1"/>
</dbReference>
<evidence type="ECO:0000259" key="15">
    <source>
        <dbReference type="Pfam" id="PF13622"/>
    </source>
</evidence>
<dbReference type="GO" id="GO:0008270">
    <property type="term" value="F:zinc ion binding"/>
    <property type="evidence" value="ECO:0007669"/>
    <property type="project" value="UniProtKB-KW"/>
</dbReference>
<comment type="similarity">
    <text evidence="3">Belongs to the C/M/P thioester hydrolase family.</text>
</comment>
<keyword evidence="10" id="KW-0234">DNA repair</keyword>
<dbReference type="GO" id="GO:0006289">
    <property type="term" value="P:nucleotide-excision repair"/>
    <property type="evidence" value="ECO:0007669"/>
    <property type="project" value="InterPro"/>
</dbReference>
<organism evidence="17 18">
    <name type="scientific">Suillus plorans</name>
    <dbReference type="NCBI Taxonomy" id="116603"/>
    <lineage>
        <taxon>Eukaryota</taxon>
        <taxon>Fungi</taxon>
        <taxon>Dikarya</taxon>
        <taxon>Basidiomycota</taxon>
        <taxon>Agaricomycotina</taxon>
        <taxon>Agaricomycetes</taxon>
        <taxon>Agaricomycetidae</taxon>
        <taxon>Boletales</taxon>
        <taxon>Suillineae</taxon>
        <taxon>Suillaceae</taxon>
        <taxon>Suillus</taxon>
    </lineage>
</organism>
<evidence type="ECO:0000256" key="11">
    <source>
        <dbReference type="ARBA" id="ARBA00023242"/>
    </source>
</evidence>
<evidence type="ECO:0000313" key="17">
    <source>
        <dbReference type="EMBL" id="KAG1801341.1"/>
    </source>
</evidence>
<dbReference type="PROSITE" id="PS00753">
    <property type="entry name" value="XPA_2"/>
    <property type="match status" value="1"/>
</dbReference>
<evidence type="ECO:0000256" key="4">
    <source>
        <dbReference type="ARBA" id="ARBA00022723"/>
    </source>
</evidence>
<evidence type="ECO:0000256" key="6">
    <source>
        <dbReference type="ARBA" id="ARBA00022771"/>
    </source>
</evidence>
<feature type="domain" description="XPA C-terminal" evidence="14">
    <location>
        <begin position="172"/>
        <end position="222"/>
    </location>
</feature>
<dbReference type="CDD" id="cd21077">
    <property type="entry name" value="DBD_Rad14"/>
    <property type="match status" value="1"/>
</dbReference>
<dbReference type="GO" id="GO:0047617">
    <property type="term" value="F:fatty acyl-CoA hydrolase activity"/>
    <property type="evidence" value="ECO:0007669"/>
    <property type="project" value="InterPro"/>
</dbReference>
<dbReference type="Pfam" id="PF20789">
    <property type="entry name" value="4HBT_3C"/>
    <property type="match status" value="1"/>
</dbReference>
<dbReference type="GO" id="GO:0005634">
    <property type="term" value="C:nucleus"/>
    <property type="evidence" value="ECO:0007669"/>
    <property type="project" value="UniProtKB-SubCell"/>
</dbReference>
<keyword evidence="11" id="KW-0539">Nucleus</keyword>
<dbReference type="RefSeq" id="XP_041164807.1">
    <property type="nucleotide sequence ID" value="XM_041299085.1"/>
</dbReference>
<dbReference type="NCBIfam" id="TIGR00598">
    <property type="entry name" value="rad14"/>
    <property type="match status" value="1"/>
</dbReference>
<evidence type="ECO:0000256" key="8">
    <source>
        <dbReference type="ARBA" id="ARBA00022833"/>
    </source>
</evidence>
<dbReference type="Gene3D" id="3.90.530.10">
    <property type="entry name" value="XPA C-terminal domain"/>
    <property type="match status" value="1"/>
</dbReference>
<keyword evidence="4" id="KW-0479">Metal-binding</keyword>
<dbReference type="SUPFAM" id="SSF54637">
    <property type="entry name" value="Thioesterase/thiol ester dehydrase-isomerase"/>
    <property type="match status" value="2"/>
</dbReference>
<keyword evidence="7" id="KW-0378">Hydrolase</keyword>
<dbReference type="InterPro" id="IPR049450">
    <property type="entry name" value="ACOT8-like_C"/>
</dbReference>
<keyword evidence="8" id="KW-0862">Zinc</keyword>
<dbReference type="Proteomes" id="UP000719766">
    <property type="component" value="Unassembled WGS sequence"/>
</dbReference>
<sequence length="624" mass="71388">MMEGRNTSPTLSTAENSLLTPEQVKRIELNRLKAKARQRQREQEAGPSSTPNPNQKRPLEVIPAVSTSPTAPKPLKRDSRLGKYFDYDLSKMVNSKGGFLVEDGKEVDEDLRAKERERERQRAKQNLEPPMYLDPSLNPKCRECQSIDIDYTYKKIFGSLVCNKCKDEYPEKYSLLTKTECKEDYLLTDPELRDRELLPHLLKANPHKSTFANMMLFLRYQVEDFAWKKWGSPEALDVEWERRTEEKKNKKNKKFEEGLRDLRRRTREGVWQRRKDQEHKHVFGVTEDLGDGMGRQATRNSCFAASQAFTMDDPNQAESSKISTSLELEQIEVNLFRSKTLFKPTRARGVFGGQVISQAIVAATNCVDPVFGLHSLHCYFLLSASPAIPIIYFVERLREGRSYTTRSVKAVQNGKVIFQLMCSYHKPEPWQPTYQWPMPEVPPLEECELEEVLYKRWAAREDLPAKVRDLLLSYALEKENGPISVRRAGLTTENGTQTSMHWMQARTGQASHYGAPYQKCILAYLSDLNFISAASDVLKLKRYSDGPDAHAMTSTLDHSIWYYDDNFCCEDGLLYVVICPRATSGRAVVHGRLYSQSGNLVAVTCQEGVVRANVRGPTENKAKL</sequence>
<dbReference type="InterPro" id="IPR042171">
    <property type="entry name" value="Acyl-CoA_hotdog"/>
</dbReference>
<feature type="domain" description="Acyl-CoA thioesterase-like C-terminal" evidence="16">
    <location>
        <begin position="489"/>
        <end position="610"/>
    </location>
</feature>
<evidence type="ECO:0000256" key="7">
    <source>
        <dbReference type="ARBA" id="ARBA00022801"/>
    </source>
</evidence>
<evidence type="ECO:0000256" key="5">
    <source>
        <dbReference type="ARBA" id="ARBA00022763"/>
    </source>
</evidence>
<dbReference type="GeneID" id="64592849"/>
<dbReference type="GO" id="GO:0009062">
    <property type="term" value="P:fatty acid catabolic process"/>
    <property type="evidence" value="ECO:0007669"/>
    <property type="project" value="TreeGrafter"/>
</dbReference>